<evidence type="ECO:0000256" key="1">
    <source>
        <dbReference type="ARBA" id="ARBA00001974"/>
    </source>
</evidence>
<evidence type="ECO:0000256" key="2">
    <source>
        <dbReference type="ARBA" id="ARBA00010790"/>
    </source>
</evidence>
<dbReference type="InterPro" id="IPR036188">
    <property type="entry name" value="FAD/NAD-bd_sf"/>
</dbReference>
<dbReference type="PANTHER" id="PTHR11552:SF147">
    <property type="entry name" value="CHOLINE DEHYDROGENASE, MITOCHONDRIAL"/>
    <property type="match status" value="1"/>
</dbReference>
<dbReference type="OrthoDB" id="269227at2759"/>
<evidence type="ECO:0000313" key="7">
    <source>
        <dbReference type="Proteomes" id="UP000887013"/>
    </source>
</evidence>
<dbReference type="InterPro" id="IPR012132">
    <property type="entry name" value="GMC_OxRdtase"/>
</dbReference>
<dbReference type="EMBL" id="BMAW01131602">
    <property type="protein sequence ID" value="GFU40093.1"/>
    <property type="molecule type" value="Genomic_DNA"/>
</dbReference>
<evidence type="ECO:0000259" key="5">
    <source>
        <dbReference type="PROSITE" id="PS00624"/>
    </source>
</evidence>
<dbReference type="SUPFAM" id="SSF54373">
    <property type="entry name" value="FAD-linked reductases, C-terminal domain"/>
    <property type="match status" value="1"/>
</dbReference>
<reference evidence="6" key="1">
    <citation type="submission" date="2020-08" db="EMBL/GenBank/DDBJ databases">
        <title>Multicomponent nature underlies the extraordinary mechanical properties of spider dragline silk.</title>
        <authorList>
            <person name="Kono N."/>
            <person name="Nakamura H."/>
            <person name="Mori M."/>
            <person name="Yoshida Y."/>
            <person name="Ohtoshi R."/>
            <person name="Malay A.D."/>
            <person name="Moran D.A.P."/>
            <person name="Tomita M."/>
            <person name="Numata K."/>
            <person name="Arakawa K."/>
        </authorList>
    </citation>
    <scope>NUCLEOTIDE SEQUENCE</scope>
</reference>
<organism evidence="6 7">
    <name type="scientific">Nephila pilipes</name>
    <name type="common">Giant wood spider</name>
    <name type="synonym">Nephila maculata</name>
    <dbReference type="NCBI Taxonomy" id="299642"/>
    <lineage>
        <taxon>Eukaryota</taxon>
        <taxon>Metazoa</taxon>
        <taxon>Ecdysozoa</taxon>
        <taxon>Arthropoda</taxon>
        <taxon>Chelicerata</taxon>
        <taxon>Arachnida</taxon>
        <taxon>Araneae</taxon>
        <taxon>Araneomorphae</taxon>
        <taxon>Entelegynae</taxon>
        <taxon>Araneoidea</taxon>
        <taxon>Nephilidae</taxon>
        <taxon>Nephila</taxon>
    </lineage>
</organism>
<accession>A0A8X6QRB4</accession>
<dbReference type="Gene3D" id="3.50.50.60">
    <property type="entry name" value="FAD/NAD(P)-binding domain"/>
    <property type="match status" value="2"/>
</dbReference>
<sequence length="490" mass="56096">MKDVSEVSFYEYQSFIDDAQRTNAAKAYLVPAEDRPNLDILPNAFVRKVIIENGQATGVEYEFDGHKEKVKAKKEVILSAGAINTPQILMLSGIGPQAQLRKYKIPLVADLPVGKNLQDHFCASLDYEMDPSIPDNDAQLSNQENVLTYICNRSGPLGAPAFLSATGFINLESKNPKSNPDYELYVAEVSYQMLKEQSFLIHMYEPTQKAALSSLHSECMSTKSRGLLSCNQTILRTPSTKYRSNYYSNPDDLLWKSERCKGTEVADASVMPSIPSGNTFVPTVMIGEKAAAVKQTINCVKDDPHCYDEDKALENFNETVSFKNNPYTISIPWKKNCNQLGDNYYVAEKRLKGLERKMKFDNSLYLKYRDILNEYLEQDIVEKVSDTSKPLNKPVYYLPHQAVYEEERIQWDFQDDSLSIETAWVTEFLKRKKNTKRFILQTAGKMYDPLGLIMPFTVRLKFLLRKLWLMKLPWDAELPSDLNDEWSQWC</sequence>
<protein>
    <submittedName>
        <fullName evidence="6">Choline dehydrogenase, mitochondrial</fullName>
    </submittedName>
</protein>
<dbReference type="PROSITE" id="PS00624">
    <property type="entry name" value="GMC_OXRED_2"/>
    <property type="match status" value="1"/>
</dbReference>
<comment type="caution">
    <text evidence="6">The sequence shown here is derived from an EMBL/GenBank/DDBJ whole genome shotgun (WGS) entry which is preliminary data.</text>
</comment>
<keyword evidence="3" id="KW-0285">Flavoprotein</keyword>
<proteinExistence type="inferred from homology"/>
<dbReference type="Proteomes" id="UP000887013">
    <property type="component" value="Unassembled WGS sequence"/>
</dbReference>
<dbReference type="AlphaFoldDB" id="A0A8X6QRB4"/>
<keyword evidence="4" id="KW-0274">FAD</keyword>
<dbReference type="InterPro" id="IPR000172">
    <property type="entry name" value="GMC_OxRdtase_N"/>
</dbReference>
<comment type="cofactor">
    <cofactor evidence="1">
        <name>FAD</name>
        <dbReference type="ChEBI" id="CHEBI:57692"/>
    </cofactor>
</comment>
<name>A0A8X6QRB4_NEPPI</name>
<dbReference type="SUPFAM" id="SSF51905">
    <property type="entry name" value="FAD/NAD(P)-binding domain"/>
    <property type="match status" value="1"/>
</dbReference>
<keyword evidence="7" id="KW-1185">Reference proteome</keyword>
<dbReference type="Pfam" id="PF05380">
    <property type="entry name" value="Peptidase_A17"/>
    <property type="match status" value="1"/>
</dbReference>
<feature type="domain" description="Glucose-methanol-choline oxidoreductase N-terminal" evidence="5">
    <location>
        <begin position="81"/>
        <end position="95"/>
    </location>
</feature>
<dbReference type="PANTHER" id="PTHR11552">
    <property type="entry name" value="GLUCOSE-METHANOL-CHOLINE GMC OXIDOREDUCTASE"/>
    <property type="match status" value="1"/>
</dbReference>
<dbReference type="GO" id="GO:0050660">
    <property type="term" value="F:flavin adenine dinucleotide binding"/>
    <property type="evidence" value="ECO:0007669"/>
    <property type="project" value="InterPro"/>
</dbReference>
<evidence type="ECO:0000256" key="4">
    <source>
        <dbReference type="ARBA" id="ARBA00022827"/>
    </source>
</evidence>
<comment type="similarity">
    <text evidence="2">Belongs to the GMC oxidoreductase family.</text>
</comment>
<dbReference type="Pfam" id="PF00732">
    <property type="entry name" value="GMC_oxred_N"/>
    <property type="match status" value="1"/>
</dbReference>
<evidence type="ECO:0000256" key="3">
    <source>
        <dbReference type="ARBA" id="ARBA00022630"/>
    </source>
</evidence>
<gene>
    <name evidence="6" type="primary">CHDH</name>
    <name evidence="6" type="ORF">NPIL_436531</name>
</gene>
<dbReference type="GO" id="GO:0016614">
    <property type="term" value="F:oxidoreductase activity, acting on CH-OH group of donors"/>
    <property type="evidence" value="ECO:0007669"/>
    <property type="project" value="InterPro"/>
</dbReference>
<dbReference type="InterPro" id="IPR008042">
    <property type="entry name" value="Retrotrans_Pao"/>
</dbReference>
<evidence type="ECO:0000313" key="6">
    <source>
        <dbReference type="EMBL" id="GFU40093.1"/>
    </source>
</evidence>